<dbReference type="PROSITE" id="PS50887">
    <property type="entry name" value="GGDEF"/>
    <property type="match status" value="1"/>
</dbReference>
<keyword evidence="3" id="KW-1003">Cell membrane</keyword>
<evidence type="ECO:0000256" key="2">
    <source>
        <dbReference type="ARBA" id="ARBA00012528"/>
    </source>
</evidence>
<name>A0A5B8FI56_9RHOB</name>
<feature type="transmembrane region" description="Helical" evidence="8">
    <location>
        <begin position="7"/>
        <end position="23"/>
    </location>
</feature>
<dbReference type="SUPFAM" id="SSF55073">
    <property type="entry name" value="Nucleotide cyclase"/>
    <property type="match status" value="1"/>
</dbReference>
<dbReference type="Gene3D" id="3.30.70.270">
    <property type="match status" value="1"/>
</dbReference>
<dbReference type="PANTHER" id="PTHR45138:SF24">
    <property type="entry name" value="DIGUANYLATE CYCLASE DGCC-RELATED"/>
    <property type="match status" value="1"/>
</dbReference>
<dbReference type="RefSeq" id="WP_138576020.1">
    <property type="nucleotide sequence ID" value="NZ_CP040818.1"/>
</dbReference>
<keyword evidence="11" id="KW-1185">Reference proteome</keyword>
<keyword evidence="4 8" id="KW-0812">Transmembrane</keyword>
<dbReference type="InterPro" id="IPR029787">
    <property type="entry name" value="Nucleotide_cyclase"/>
</dbReference>
<keyword evidence="6 8" id="KW-0472">Membrane</keyword>
<dbReference type="GO" id="GO:0043709">
    <property type="term" value="P:cell adhesion involved in single-species biofilm formation"/>
    <property type="evidence" value="ECO:0007669"/>
    <property type="project" value="TreeGrafter"/>
</dbReference>
<dbReference type="InterPro" id="IPR011620">
    <property type="entry name" value="Sig_transdc_His_kinase_LytS_TM"/>
</dbReference>
<feature type="region of interest" description="Disordered" evidence="7">
    <location>
        <begin position="359"/>
        <end position="396"/>
    </location>
</feature>
<dbReference type="OrthoDB" id="9812260at2"/>
<accession>A0A5B8FI56</accession>
<feature type="transmembrane region" description="Helical" evidence="8">
    <location>
        <begin position="95"/>
        <end position="120"/>
    </location>
</feature>
<evidence type="ECO:0000256" key="6">
    <source>
        <dbReference type="ARBA" id="ARBA00023136"/>
    </source>
</evidence>
<evidence type="ECO:0000256" key="3">
    <source>
        <dbReference type="ARBA" id="ARBA00022475"/>
    </source>
</evidence>
<evidence type="ECO:0000256" key="7">
    <source>
        <dbReference type="SAM" id="MobiDB-lite"/>
    </source>
</evidence>
<evidence type="ECO:0000313" key="11">
    <source>
        <dbReference type="Proteomes" id="UP000305888"/>
    </source>
</evidence>
<dbReference type="Pfam" id="PF00990">
    <property type="entry name" value="GGDEF"/>
    <property type="match status" value="1"/>
</dbReference>
<dbReference type="InterPro" id="IPR000160">
    <property type="entry name" value="GGDEF_dom"/>
</dbReference>
<feature type="compositionally biased region" description="Low complexity" evidence="7">
    <location>
        <begin position="361"/>
        <end position="381"/>
    </location>
</feature>
<protein>
    <recommendedName>
        <fullName evidence="2">diguanylate cyclase</fullName>
        <ecNumber evidence="2">2.7.7.65</ecNumber>
    </recommendedName>
</protein>
<feature type="transmembrane region" description="Helical" evidence="8">
    <location>
        <begin position="132"/>
        <end position="152"/>
    </location>
</feature>
<dbReference type="EMBL" id="CP040818">
    <property type="protein sequence ID" value="QDL93341.1"/>
    <property type="molecule type" value="Genomic_DNA"/>
</dbReference>
<feature type="transmembrane region" description="Helical" evidence="8">
    <location>
        <begin position="35"/>
        <end position="56"/>
    </location>
</feature>
<dbReference type="AlphaFoldDB" id="A0A5B8FI56"/>
<dbReference type="GO" id="GO:0005886">
    <property type="term" value="C:plasma membrane"/>
    <property type="evidence" value="ECO:0007669"/>
    <property type="project" value="UniProtKB-SubCell"/>
</dbReference>
<sequence length="396" mass="42406">MENILPLVQNAGLIALALMFFGTQSRFPEAGEPAWMQGVTGLMFGFGAMLCMLLPVEIRPGVIIDARHAVIALTAPFCGPVAALIATGMAMGTRLWIGGAGAVPGAAGLAITLLTSLAFARWVQPRGAGYDMLQLVWLGLIFHANVLPVFMFPLKVALATLEEMFLPLIVVNMICVTLFGRYLNINLRRAVRETRLRREAGTDSLTGLSTRRDFELRGGEKFVQAHLTGRPLSLAVFDLDHFKTVNDTYGHAVGDAVLITFSALLTRRVRSNDLVGRYGGEEIVVLLEGAGREDALKIVNRIRLDFARHMFDGGTRHFHVTTSAGVASMTGSNANDFGELFRNADKALYKAKAQGRNRVVAAPDAGRGSRGRGAAAQSGEAPRPPGPAAVAAGRNG</sequence>
<dbReference type="PANTHER" id="PTHR45138">
    <property type="entry name" value="REGULATORY COMPONENTS OF SENSORY TRANSDUCTION SYSTEM"/>
    <property type="match status" value="1"/>
</dbReference>
<dbReference type="GO" id="GO:0052621">
    <property type="term" value="F:diguanylate cyclase activity"/>
    <property type="evidence" value="ECO:0007669"/>
    <property type="project" value="UniProtKB-EC"/>
</dbReference>
<evidence type="ECO:0000259" key="9">
    <source>
        <dbReference type="PROSITE" id="PS50887"/>
    </source>
</evidence>
<dbReference type="NCBIfam" id="TIGR00254">
    <property type="entry name" value="GGDEF"/>
    <property type="match status" value="1"/>
</dbReference>
<evidence type="ECO:0000256" key="1">
    <source>
        <dbReference type="ARBA" id="ARBA00004651"/>
    </source>
</evidence>
<dbReference type="GO" id="GO:0000155">
    <property type="term" value="F:phosphorelay sensor kinase activity"/>
    <property type="evidence" value="ECO:0007669"/>
    <property type="project" value="InterPro"/>
</dbReference>
<feature type="transmembrane region" description="Helical" evidence="8">
    <location>
        <begin position="68"/>
        <end position="89"/>
    </location>
</feature>
<dbReference type="Pfam" id="PF07694">
    <property type="entry name" value="5TM-5TMR_LYT"/>
    <property type="match status" value="1"/>
</dbReference>
<evidence type="ECO:0000256" key="5">
    <source>
        <dbReference type="ARBA" id="ARBA00022989"/>
    </source>
</evidence>
<dbReference type="GO" id="GO:0071555">
    <property type="term" value="P:cell wall organization"/>
    <property type="evidence" value="ECO:0007669"/>
    <property type="project" value="InterPro"/>
</dbReference>
<dbReference type="KEGG" id="ppru:FDP22_17065"/>
<keyword evidence="5 8" id="KW-1133">Transmembrane helix</keyword>
<reference evidence="10 11" key="1">
    <citation type="submission" date="2019-06" db="EMBL/GenBank/DDBJ databases">
        <title>Genome sequence of Rhodobacteraceae bacterium D4M1.</title>
        <authorList>
            <person name="Cao J."/>
        </authorList>
    </citation>
    <scope>NUCLEOTIDE SEQUENCE [LARGE SCALE GENOMIC DNA]</scope>
    <source>
        <strain evidence="10 11">D4M1</strain>
    </source>
</reference>
<comment type="subcellular location">
    <subcellularLocation>
        <location evidence="1">Cell membrane</location>
        <topology evidence="1">Multi-pass membrane protein</topology>
    </subcellularLocation>
</comment>
<gene>
    <name evidence="10" type="ORF">FDP22_17065</name>
</gene>
<dbReference type="SMART" id="SM00267">
    <property type="entry name" value="GGDEF"/>
    <property type="match status" value="1"/>
</dbReference>
<dbReference type="Proteomes" id="UP000305888">
    <property type="component" value="Chromosome"/>
</dbReference>
<dbReference type="CDD" id="cd01949">
    <property type="entry name" value="GGDEF"/>
    <property type="match status" value="1"/>
</dbReference>
<proteinExistence type="predicted"/>
<dbReference type="InterPro" id="IPR050469">
    <property type="entry name" value="Diguanylate_Cyclase"/>
</dbReference>
<feature type="transmembrane region" description="Helical" evidence="8">
    <location>
        <begin position="164"/>
        <end position="183"/>
    </location>
</feature>
<dbReference type="EC" id="2.7.7.65" evidence="2"/>
<dbReference type="GO" id="GO:1902201">
    <property type="term" value="P:negative regulation of bacterial-type flagellum-dependent cell motility"/>
    <property type="evidence" value="ECO:0007669"/>
    <property type="project" value="TreeGrafter"/>
</dbReference>
<evidence type="ECO:0000256" key="4">
    <source>
        <dbReference type="ARBA" id="ARBA00022692"/>
    </source>
</evidence>
<dbReference type="FunFam" id="3.30.70.270:FF:000001">
    <property type="entry name" value="Diguanylate cyclase domain protein"/>
    <property type="match status" value="1"/>
</dbReference>
<evidence type="ECO:0000313" key="10">
    <source>
        <dbReference type="EMBL" id="QDL93341.1"/>
    </source>
</evidence>
<dbReference type="InterPro" id="IPR043128">
    <property type="entry name" value="Rev_trsase/Diguanyl_cyclase"/>
</dbReference>
<evidence type="ECO:0000256" key="8">
    <source>
        <dbReference type="SAM" id="Phobius"/>
    </source>
</evidence>
<feature type="domain" description="GGDEF" evidence="9">
    <location>
        <begin position="230"/>
        <end position="364"/>
    </location>
</feature>
<organism evidence="10 11">
    <name type="scientific">Paroceanicella profunda</name>
    <dbReference type="NCBI Taxonomy" id="2579971"/>
    <lineage>
        <taxon>Bacteria</taxon>
        <taxon>Pseudomonadati</taxon>
        <taxon>Pseudomonadota</taxon>
        <taxon>Alphaproteobacteria</taxon>
        <taxon>Rhodobacterales</taxon>
        <taxon>Paracoccaceae</taxon>
        <taxon>Paroceanicella</taxon>
    </lineage>
</organism>